<gene>
    <name evidence="1" type="ORF">WJX72_010601</name>
</gene>
<dbReference type="Proteomes" id="UP001489004">
    <property type="component" value="Unassembled WGS sequence"/>
</dbReference>
<sequence length="66" mass="7357">MPQGVQTQLTSDTIAASTRTLADHKTAAVREARFGAVRWLACGRRGFRHNWGERHRSCGLKTTAFD</sequence>
<dbReference type="EMBL" id="JALJOR010000007">
    <property type="protein sequence ID" value="KAK9814728.1"/>
    <property type="molecule type" value="Genomic_DNA"/>
</dbReference>
<accession>A0AAW1PXR3</accession>
<name>A0AAW1PXR3_9CHLO</name>
<evidence type="ECO:0000313" key="2">
    <source>
        <dbReference type="Proteomes" id="UP001489004"/>
    </source>
</evidence>
<protein>
    <submittedName>
        <fullName evidence="1">Uncharacterized protein</fullName>
    </submittedName>
</protein>
<dbReference type="AlphaFoldDB" id="A0AAW1PXR3"/>
<comment type="caution">
    <text evidence="1">The sequence shown here is derived from an EMBL/GenBank/DDBJ whole genome shotgun (WGS) entry which is preliminary data.</text>
</comment>
<reference evidence="1 2" key="1">
    <citation type="journal article" date="2024" name="Nat. Commun.">
        <title>Phylogenomics reveals the evolutionary origins of lichenization in chlorophyte algae.</title>
        <authorList>
            <person name="Puginier C."/>
            <person name="Libourel C."/>
            <person name="Otte J."/>
            <person name="Skaloud P."/>
            <person name="Haon M."/>
            <person name="Grisel S."/>
            <person name="Petersen M."/>
            <person name="Berrin J.G."/>
            <person name="Delaux P.M."/>
            <person name="Dal Grande F."/>
            <person name="Keller J."/>
        </authorList>
    </citation>
    <scope>NUCLEOTIDE SEQUENCE [LARGE SCALE GENOMIC DNA]</scope>
    <source>
        <strain evidence="1 2">SAG 2043</strain>
    </source>
</reference>
<proteinExistence type="predicted"/>
<keyword evidence="2" id="KW-1185">Reference proteome</keyword>
<evidence type="ECO:0000313" key="1">
    <source>
        <dbReference type="EMBL" id="KAK9814728.1"/>
    </source>
</evidence>
<organism evidence="1 2">
    <name type="scientific">[Myrmecia] bisecta</name>
    <dbReference type="NCBI Taxonomy" id="41462"/>
    <lineage>
        <taxon>Eukaryota</taxon>
        <taxon>Viridiplantae</taxon>
        <taxon>Chlorophyta</taxon>
        <taxon>core chlorophytes</taxon>
        <taxon>Trebouxiophyceae</taxon>
        <taxon>Trebouxiales</taxon>
        <taxon>Trebouxiaceae</taxon>
        <taxon>Myrmecia</taxon>
    </lineage>
</organism>